<comment type="caution">
    <text evidence="1">The sequence shown here is derived from an EMBL/GenBank/DDBJ whole genome shotgun (WGS) entry which is preliminary data.</text>
</comment>
<name>A0A8S9HQX5_BRACR</name>
<dbReference type="AlphaFoldDB" id="A0A8S9HQX5"/>
<accession>A0A8S9HQX5</accession>
<dbReference type="Proteomes" id="UP000712281">
    <property type="component" value="Unassembled WGS sequence"/>
</dbReference>
<evidence type="ECO:0000313" key="1">
    <source>
        <dbReference type="EMBL" id="KAF2558586.1"/>
    </source>
</evidence>
<reference evidence="1" key="1">
    <citation type="submission" date="2019-12" db="EMBL/GenBank/DDBJ databases">
        <title>Genome sequencing and annotation of Brassica cretica.</title>
        <authorList>
            <person name="Studholme D.J."/>
            <person name="Sarris P.F."/>
        </authorList>
    </citation>
    <scope>NUCLEOTIDE SEQUENCE</scope>
    <source>
        <strain evidence="1">PFS-001/15</strain>
        <tissue evidence="1">Leaf</tissue>
    </source>
</reference>
<proteinExistence type="predicted"/>
<protein>
    <submittedName>
        <fullName evidence="1">Uncharacterized protein</fullName>
    </submittedName>
</protein>
<gene>
    <name evidence="1" type="ORF">F2Q68_00016142</name>
</gene>
<organism evidence="1 2">
    <name type="scientific">Brassica cretica</name>
    <name type="common">Mustard</name>
    <dbReference type="NCBI Taxonomy" id="69181"/>
    <lineage>
        <taxon>Eukaryota</taxon>
        <taxon>Viridiplantae</taxon>
        <taxon>Streptophyta</taxon>
        <taxon>Embryophyta</taxon>
        <taxon>Tracheophyta</taxon>
        <taxon>Spermatophyta</taxon>
        <taxon>Magnoliopsida</taxon>
        <taxon>eudicotyledons</taxon>
        <taxon>Gunneridae</taxon>
        <taxon>Pentapetalae</taxon>
        <taxon>rosids</taxon>
        <taxon>malvids</taxon>
        <taxon>Brassicales</taxon>
        <taxon>Brassicaceae</taxon>
        <taxon>Brassiceae</taxon>
        <taxon>Brassica</taxon>
    </lineage>
</organism>
<evidence type="ECO:0000313" key="2">
    <source>
        <dbReference type="Proteomes" id="UP000712281"/>
    </source>
</evidence>
<sequence>MTLLSEPSQVTAVKIRAITSRSLPCLLNKLLFFTWLGRSPMTNINSISTNRVMPCAGRNMELDGYRDVERRTAVCRIVWRLRPAIVDRLSRNLAVSKNHLRACVTDHIFGVCVTEHVFGGVSGLVKLYLFGVLCPGQWTSDLVSHTSLSDFSVAHPSFFPILVNGEDEEKVGSPERRREEAGDRKIIQEASPNHGLSGLQIPNINGPRGCEAQMQRAASDVAQRWFPIG</sequence>
<dbReference type="EMBL" id="QGKW02001940">
    <property type="protein sequence ID" value="KAF2558586.1"/>
    <property type="molecule type" value="Genomic_DNA"/>
</dbReference>